<keyword evidence="2" id="KW-1185">Reference proteome</keyword>
<dbReference type="Gene3D" id="1.10.10.10">
    <property type="entry name" value="Winged helix-like DNA-binding domain superfamily/Winged helix DNA-binding domain"/>
    <property type="match status" value="1"/>
</dbReference>
<sequence length="97" mass="11619">MDERAVLEKLDKFLHTVRYDGFRVLFVLYFVNQRIKWADFIDTLDYGYLGSSFYMAALRLEKLGLVQRKRLDIKTFVRITDKGRKLVECLMPYVTEQ</sequence>
<accession>A1RUT2</accession>
<name>A1RUT2_PYRIL</name>
<organism evidence="1 2">
    <name type="scientific">Pyrobaculum islandicum (strain DSM 4184 / JCM 9189 / GEO3)</name>
    <dbReference type="NCBI Taxonomy" id="384616"/>
    <lineage>
        <taxon>Archaea</taxon>
        <taxon>Thermoproteota</taxon>
        <taxon>Thermoprotei</taxon>
        <taxon>Thermoproteales</taxon>
        <taxon>Thermoproteaceae</taxon>
        <taxon>Pyrobaculum</taxon>
    </lineage>
</organism>
<proteinExistence type="predicted"/>
<protein>
    <recommendedName>
        <fullName evidence="3">Transcriptional regulator, MarR family</fullName>
    </recommendedName>
</protein>
<dbReference type="STRING" id="384616.Pisl_1560"/>
<dbReference type="InterPro" id="IPR036388">
    <property type="entry name" value="WH-like_DNA-bd_sf"/>
</dbReference>
<reference evidence="1" key="1">
    <citation type="submission" date="2006-12" db="EMBL/GenBank/DDBJ databases">
        <title>Complete sequence of Pyrobaculum islandicum DSM 4184.</title>
        <authorList>
            <person name="Copeland A."/>
            <person name="Lucas S."/>
            <person name="Lapidus A."/>
            <person name="Barry K."/>
            <person name="Detter J.C."/>
            <person name="Glavina del Rio T."/>
            <person name="Dalin E."/>
            <person name="Tice H."/>
            <person name="Pitluck S."/>
            <person name="Meincke L."/>
            <person name="Brettin T."/>
            <person name="Bruce D."/>
            <person name="Han C."/>
            <person name="Tapia R."/>
            <person name="Gilna P."/>
            <person name="Schmutz J."/>
            <person name="Larimer F."/>
            <person name="Land M."/>
            <person name="Hauser L."/>
            <person name="Kyrpides N."/>
            <person name="Mikhailova N."/>
            <person name="Cozen A.E."/>
            <person name="Fitz-Gibbon S.T."/>
            <person name="House C.H."/>
            <person name="Saltikov C."/>
            <person name="Lowe T."/>
            <person name="Richardson P."/>
        </authorList>
    </citation>
    <scope>NUCLEOTIDE SEQUENCE [LARGE SCALE GENOMIC DNA]</scope>
    <source>
        <strain evidence="1">DSM 4184</strain>
    </source>
</reference>
<dbReference type="OrthoDB" id="24475at2157"/>
<dbReference type="SUPFAM" id="SSF46785">
    <property type="entry name" value="Winged helix' DNA-binding domain"/>
    <property type="match status" value="1"/>
</dbReference>
<dbReference type="GeneID" id="4618152"/>
<dbReference type="Proteomes" id="UP000002595">
    <property type="component" value="Chromosome"/>
</dbReference>
<evidence type="ECO:0008006" key="3">
    <source>
        <dbReference type="Google" id="ProtNLM"/>
    </source>
</evidence>
<evidence type="ECO:0000313" key="2">
    <source>
        <dbReference type="Proteomes" id="UP000002595"/>
    </source>
</evidence>
<dbReference type="KEGG" id="pis:Pisl_1560"/>
<dbReference type="InterPro" id="IPR036390">
    <property type="entry name" value="WH_DNA-bd_sf"/>
</dbReference>
<evidence type="ECO:0000313" key="1">
    <source>
        <dbReference type="EMBL" id="ABL88714.1"/>
    </source>
</evidence>
<gene>
    <name evidence="1" type="ordered locus">Pisl_1560</name>
</gene>
<dbReference type="eggNOG" id="arCOG07692">
    <property type="taxonomic scope" value="Archaea"/>
</dbReference>
<dbReference type="RefSeq" id="WP_011763289.1">
    <property type="nucleotide sequence ID" value="NC_008701.1"/>
</dbReference>
<dbReference type="HOGENOM" id="CLU_159098_0_0_2"/>
<dbReference type="AlphaFoldDB" id="A1RUT2"/>
<dbReference type="EMBL" id="CP000504">
    <property type="protein sequence ID" value="ABL88714.1"/>
    <property type="molecule type" value="Genomic_DNA"/>
</dbReference>